<dbReference type="Pfam" id="PF07714">
    <property type="entry name" value="PK_Tyr_Ser-Thr"/>
    <property type="match status" value="2"/>
</dbReference>
<keyword evidence="2" id="KW-0808">Transferase</keyword>
<keyword evidence="8" id="KW-1185">Reference proteome</keyword>
<dbReference type="InterPro" id="IPR011009">
    <property type="entry name" value="Kinase-like_dom_sf"/>
</dbReference>
<reference evidence="7 8" key="1">
    <citation type="submission" date="2021-09" db="EMBL/GenBank/DDBJ databases">
        <title>Genomic insights and catalytic innovation underlie evolution of tropane alkaloids biosynthesis.</title>
        <authorList>
            <person name="Wang Y.-J."/>
            <person name="Tian T."/>
            <person name="Huang J.-P."/>
            <person name="Huang S.-X."/>
        </authorList>
    </citation>
    <scope>NUCLEOTIDE SEQUENCE [LARGE SCALE GENOMIC DNA]</scope>
    <source>
        <strain evidence="7">KIB-2018</strain>
        <tissue evidence="7">Leaf</tissue>
    </source>
</reference>
<feature type="domain" description="Serine-threonine/tyrosine-protein kinase catalytic" evidence="6">
    <location>
        <begin position="37"/>
        <end position="119"/>
    </location>
</feature>
<feature type="domain" description="Serine-threonine/tyrosine-protein kinase catalytic" evidence="6">
    <location>
        <begin position="144"/>
        <end position="223"/>
    </location>
</feature>
<gene>
    <name evidence="7" type="ORF">K2173_008133</name>
</gene>
<dbReference type="InterPro" id="IPR052101">
    <property type="entry name" value="Plant_StressResp_Kinase"/>
</dbReference>
<comment type="caution">
    <text evidence="7">The sequence shown here is derived from an EMBL/GenBank/DDBJ whole genome shotgun (WGS) entry which is preliminary data.</text>
</comment>
<keyword evidence="5" id="KW-0067">ATP-binding</keyword>
<dbReference type="AlphaFoldDB" id="A0AAV8S9G5"/>
<organism evidence="7 8">
    <name type="scientific">Erythroxylum novogranatense</name>
    <dbReference type="NCBI Taxonomy" id="1862640"/>
    <lineage>
        <taxon>Eukaryota</taxon>
        <taxon>Viridiplantae</taxon>
        <taxon>Streptophyta</taxon>
        <taxon>Embryophyta</taxon>
        <taxon>Tracheophyta</taxon>
        <taxon>Spermatophyta</taxon>
        <taxon>Magnoliopsida</taxon>
        <taxon>eudicotyledons</taxon>
        <taxon>Gunneridae</taxon>
        <taxon>Pentapetalae</taxon>
        <taxon>rosids</taxon>
        <taxon>fabids</taxon>
        <taxon>Malpighiales</taxon>
        <taxon>Erythroxylaceae</taxon>
        <taxon>Erythroxylum</taxon>
    </lineage>
</organism>
<dbReference type="SUPFAM" id="SSF56112">
    <property type="entry name" value="Protein kinase-like (PK-like)"/>
    <property type="match status" value="1"/>
</dbReference>
<sequence>MTRTKLLTLESHTLLKALPEISLDELKEFTDKFGTNALIGEGSSERVYSGVLKSGHASSIKKLDAIKQPNDEFIAQISRASRLKHHNFAHLLGYCVDGGSRVLAYEFASNGSLHDIFNGTPRMQILNTSVYYFLYVVGRFAITGQLNAKSDCYGFGVVLLELLTGRKPVDHTLPRGYWTRQCVDVRLQGEYPPKAVAKIATLAALCLQYDADLWPNISVVVKALQPLLNLWLGLASEKLIS</sequence>
<dbReference type="Proteomes" id="UP001159364">
    <property type="component" value="Linkage Group LG12"/>
</dbReference>
<keyword evidence="3" id="KW-0547">Nucleotide-binding</keyword>
<dbReference type="InterPro" id="IPR001245">
    <property type="entry name" value="Ser-Thr/Tyr_kinase_cat_dom"/>
</dbReference>
<dbReference type="Gene3D" id="3.30.200.20">
    <property type="entry name" value="Phosphorylase Kinase, domain 1"/>
    <property type="match status" value="1"/>
</dbReference>
<proteinExistence type="predicted"/>
<accession>A0AAV8S9G5</accession>
<evidence type="ECO:0000313" key="8">
    <source>
        <dbReference type="Proteomes" id="UP001159364"/>
    </source>
</evidence>
<evidence type="ECO:0000256" key="3">
    <source>
        <dbReference type="ARBA" id="ARBA00022741"/>
    </source>
</evidence>
<dbReference type="Gene3D" id="1.10.510.10">
    <property type="entry name" value="Transferase(Phosphotransferase) domain 1"/>
    <property type="match status" value="1"/>
</dbReference>
<name>A0AAV8S9G5_9ROSI</name>
<keyword evidence="1" id="KW-0597">Phosphoprotein</keyword>
<evidence type="ECO:0000256" key="1">
    <source>
        <dbReference type="ARBA" id="ARBA00022553"/>
    </source>
</evidence>
<evidence type="ECO:0000259" key="6">
    <source>
        <dbReference type="Pfam" id="PF07714"/>
    </source>
</evidence>
<dbReference type="EMBL" id="JAIWQS010000012">
    <property type="protein sequence ID" value="KAJ8748688.1"/>
    <property type="molecule type" value="Genomic_DNA"/>
</dbReference>
<dbReference type="GO" id="GO:0004672">
    <property type="term" value="F:protein kinase activity"/>
    <property type="evidence" value="ECO:0007669"/>
    <property type="project" value="InterPro"/>
</dbReference>
<evidence type="ECO:0000256" key="4">
    <source>
        <dbReference type="ARBA" id="ARBA00022777"/>
    </source>
</evidence>
<evidence type="ECO:0000256" key="2">
    <source>
        <dbReference type="ARBA" id="ARBA00022679"/>
    </source>
</evidence>
<dbReference type="GO" id="GO:0005524">
    <property type="term" value="F:ATP binding"/>
    <property type="evidence" value="ECO:0007669"/>
    <property type="project" value="UniProtKB-KW"/>
</dbReference>
<protein>
    <recommendedName>
        <fullName evidence="6">Serine-threonine/tyrosine-protein kinase catalytic domain-containing protein</fullName>
    </recommendedName>
</protein>
<keyword evidence="4" id="KW-0418">Kinase</keyword>
<dbReference type="PANTHER" id="PTHR47983">
    <property type="entry name" value="PTO-INTERACTING PROTEIN 1-LIKE"/>
    <property type="match status" value="1"/>
</dbReference>
<evidence type="ECO:0000256" key="5">
    <source>
        <dbReference type="ARBA" id="ARBA00022840"/>
    </source>
</evidence>
<dbReference type="PANTHER" id="PTHR47983:SF3">
    <property type="entry name" value="OS05G0135800 PROTEIN"/>
    <property type="match status" value="1"/>
</dbReference>
<evidence type="ECO:0000313" key="7">
    <source>
        <dbReference type="EMBL" id="KAJ8748688.1"/>
    </source>
</evidence>